<keyword evidence="1" id="KW-0812">Transmembrane</keyword>
<accession>A0A2P2PHD8</accession>
<name>A0A2P2PHD8_RHIMU</name>
<reference evidence="2" key="1">
    <citation type="submission" date="2018-02" db="EMBL/GenBank/DDBJ databases">
        <title>Rhizophora mucronata_Transcriptome.</title>
        <authorList>
            <person name="Meera S.P."/>
            <person name="Sreeshan A."/>
            <person name="Augustine A."/>
        </authorList>
    </citation>
    <scope>NUCLEOTIDE SEQUENCE</scope>
    <source>
        <tissue evidence="2">Leaf</tissue>
    </source>
</reference>
<feature type="transmembrane region" description="Helical" evidence="1">
    <location>
        <begin position="40"/>
        <end position="61"/>
    </location>
</feature>
<evidence type="ECO:0000313" key="2">
    <source>
        <dbReference type="EMBL" id="MBX54061.1"/>
    </source>
</evidence>
<proteinExistence type="predicted"/>
<keyword evidence="1" id="KW-1133">Transmembrane helix</keyword>
<feature type="transmembrane region" description="Helical" evidence="1">
    <location>
        <begin position="12"/>
        <end position="34"/>
    </location>
</feature>
<dbReference type="EMBL" id="GGEC01073577">
    <property type="protein sequence ID" value="MBX54061.1"/>
    <property type="molecule type" value="Transcribed_RNA"/>
</dbReference>
<organism evidence="2">
    <name type="scientific">Rhizophora mucronata</name>
    <name type="common">Asiatic mangrove</name>
    <dbReference type="NCBI Taxonomy" id="61149"/>
    <lineage>
        <taxon>Eukaryota</taxon>
        <taxon>Viridiplantae</taxon>
        <taxon>Streptophyta</taxon>
        <taxon>Embryophyta</taxon>
        <taxon>Tracheophyta</taxon>
        <taxon>Spermatophyta</taxon>
        <taxon>Magnoliopsida</taxon>
        <taxon>eudicotyledons</taxon>
        <taxon>Gunneridae</taxon>
        <taxon>Pentapetalae</taxon>
        <taxon>rosids</taxon>
        <taxon>fabids</taxon>
        <taxon>Malpighiales</taxon>
        <taxon>Rhizophoraceae</taxon>
        <taxon>Rhizophora</taxon>
    </lineage>
</organism>
<sequence>MLQSQKKTSKSDLCQNSTFSSFFFIFLLLIVFVVKPRSEIHVSSLLCCSNVFMTFISRNLVGS</sequence>
<dbReference type="AlphaFoldDB" id="A0A2P2PHD8"/>
<protein>
    <submittedName>
        <fullName evidence="2">Uncharacterized protein</fullName>
    </submittedName>
</protein>
<evidence type="ECO:0000256" key="1">
    <source>
        <dbReference type="SAM" id="Phobius"/>
    </source>
</evidence>
<keyword evidence="1" id="KW-0472">Membrane</keyword>